<accession>T1C2V5</accession>
<feature type="non-terminal residue" evidence="1">
    <location>
        <position position="61"/>
    </location>
</feature>
<dbReference type="EMBL" id="AUZX01002972">
    <property type="protein sequence ID" value="EQD75213.1"/>
    <property type="molecule type" value="Genomic_DNA"/>
</dbReference>
<gene>
    <name evidence="1" type="ORF">B1A_04079</name>
</gene>
<evidence type="ECO:0000313" key="1">
    <source>
        <dbReference type="EMBL" id="EQD75213.1"/>
    </source>
</evidence>
<reference evidence="1" key="1">
    <citation type="submission" date="2013-08" db="EMBL/GenBank/DDBJ databases">
        <authorList>
            <person name="Mendez C."/>
            <person name="Richter M."/>
            <person name="Ferrer M."/>
            <person name="Sanchez J."/>
        </authorList>
    </citation>
    <scope>NUCLEOTIDE SEQUENCE</scope>
</reference>
<comment type="caution">
    <text evidence="1">The sequence shown here is derived from an EMBL/GenBank/DDBJ whole genome shotgun (WGS) entry which is preliminary data.</text>
</comment>
<reference evidence="1" key="2">
    <citation type="journal article" date="2014" name="ISME J.">
        <title>Microbial stratification in low pH oxic and suboxic macroscopic growths along an acid mine drainage.</title>
        <authorList>
            <person name="Mendez-Garcia C."/>
            <person name="Mesa V."/>
            <person name="Sprenger R.R."/>
            <person name="Richter M."/>
            <person name="Diez M.S."/>
            <person name="Solano J."/>
            <person name="Bargiela R."/>
            <person name="Golyshina O.V."/>
            <person name="Manteca A."/>
            <person name="Ramos J.L."/>
            <person name="Gallego J.R."/>
            <person name="Llorente I."/>
            <person name="Martins Dos Santos V.A."/>
            <person name="Jensen O.N."/>
            <person name="Pelaez A.I."/>
            <person name="Sanchez J."/>
            <person name="Ferrer M."/>
        </authorList>
    </citation>
    <scope>NUCLEOTIDE SEQUENCE</scope>
</reference>
<dbReference type="AlphaFoldDB" id="T1C2V5"/>
<organism evidence="1">
    <name type="scientific">mine drainage metagenome</name>
    <dbReference type="NCBI Taxonomy" id="410659"/>
    <lineage>
        <taxon>unclassified sequences</taxon>
        <taxon>metagenomes</taxon>
        <taxon>ecological metagenomes</taxon>
    </lineage>
</organism>
<name>T1C2V5_9ZZZZ</name>
<proteinExistence type="predicted"/>
<sequence length="61" mass="7084">MRQRLDAKAGELREYTDELTLRLLESTHAPITPHKGYVCVDLDTFVMDNSNTRKEKVGRTY</sequence>
<protein>
    <submittedName>
        <fullName evidence="1">Transposase IS4 family protein</fullName>
    </submittedName>
</protein>